<comment type="caution">
    <text evidence="1">The sequence shown here is derived from an EMBL/GenBank/DDBJ whole genome shotgun (WGS) entry which is preliminary data.</text>
</comment>
<reference evidence="1 2" key="1">
    <citation type="submission" date="2023-01" db="EMBL/GenBank/DDBJ databases">
        <title>Thalassococcus onchidii sp. nov., isolated from a marine invertebrate from the South China Sea.</title>
        <authorList>
            <person name="Xu S."/>
            <person name="Liu Z."/>
            <person name="Xu Y."/>
        </authorList>
    </citation>
    <scope>NUCLEOTIDE SEQUENCE [LARGE SCALE GENOMIC DNA]</scope>
    <source>
        <strain evidence="1 2">KCTC 32084</strain>
    </source>
</reference>
<keyword evidence="2" id="KW-1185">Reference proteome</keyword>
<accession>A0ABT4XT30</accession>
<gene>
    <name evidence="1" type="ORF">PFY00_10275</name>
</gene>
<evidence type="ECO:0008006" key="3">
    <source>
        <dbReference type="Google" id="ProtNLM"/>
    </source>
</evidence>
<organism evidence="1 2">
    <name type="scientific">Thalassococcus lentus</name>
    <dbReference type="NCBI Taxonomy" id="1210524"/>
    <lineage>
        <taxon>Bacteria</taxon>
        <taxon>Pseudomonadati</taxon>
        <taxon>Pseudomonadota</taxon>
        <taxon>Alphaproteobacteria</taxon>
        <taxon>Rhodobacterales</taxon>
        <taxon>Roseobacteraceae</taxon>
        <taxon>Thalassococcus</taxon>
    </lineage>
</organism>
<dbReference type="RefSeq" id="WP_271432466.1">
    <property type="nucleotide sequence ID" value="NZ_JAQIOY010000003.1"/>
</dbReference>
<sequence>MNTFYKWNVIGQIRTALLDGINFGVTILAETGAMDRFVCGVLAFALLGCDAAGSGFRGVEPVTRHVDGSRFTLRFRGDLVEAIRTSPEMLPKFEAVARKAARAAEAERAGCETAWVEGDPAMMLLGLACYGGKAPRKPKRRNMLSCDFQTLTGGNLYPAGTVECSKL</sequence>
<protein>
    <recommendedName>
        <fullName evidence="3">Lipoprotein</fullName>
    </recommendedName>
</protein>
<proteinExistence type="predicted"/>
<evidence type="ECO:0000313" key="1">
    <source>
        <dbReference type="EMBL" id="MDA7425114.1"/>
    </source>
</evidence>
<dbReference type="Proteomes" id="UP001210720">
    <property type="component" value="Unassembled WGS sequence"/>
</dbReference>
<dbReference type="EMBL" id="JAQIOY010000003">
    <property type="protein sequence ID" value="MDA7425114.1"/>
    <property type="molecule type" value="Genomic_DNA"/>
</dbReference>
<evidence type="ECO:0000313" key="2">
    <source>
        <dbReference type="Proteomes" id="UP001210720"/>
    </source>
</evidence>
<name>A0ABT4XT30_9RHOB</name>